<feature type="non-terminal residue" evidence="2">
    <location>
        <position position="1"/>
    </location>
</feature>
<proteinExistence type="predicted"/>
<evidence type="ECO:0000259" key="1">
    <source>
        <dbReference type="PROSITE" id="PS51184"/>
    </source>
</evidence>
<reference evidence="2" key="1">
    <citation type="submission" date="2018-05" db="EMBL/GenBank/DDBJ databases">
        <authorList>
            <person name="Lanie J.A."/>
            <person name="Ng W.-L."/>
            <person name="Kazmierczak K.M."/>
            <person name="Andrzejewski T.M."/>
            <person name="Davidsen T.M."/>
            <person name="Wayne K.J."/>
            <person name="Tettelin H."/>
            <person name="Glass J.I."/>
            <person name="Rusch D."/>
            <person name="Podicherti R."/>
            <person name="Tsui H.-C.T."/>
            <person name="Winkler M.E."/>
        </authorList>
    </citation>
    <scope>NUCLEOTIDE SEQUENCE</scope>
</reference>
<dbReference type="PROSITE" id="PS51184">
    <property type="entry name" value="JMJC"/>
    <property type="match status" value="1"/>
</dbReference>
<dbReference type="EMBL" id="UINC01038867">
    <property type="protein sequence ID" value="SVB36502.1"/>
    <property type="molecule type" value="Genomic_DNA"/>
</dbReference>
<protein>
    <recommendedName>
        <fullName evidence="1">JmjC domain-containing protein</fullName>
    </recommendedName>
</protein>
<dbReference type="AlphaFoldDB" id="A0A382DER0"/>
<gene>
    <name evidence="2" type="ORF">METZ01_LOCUS189356</name>
</gene>
<sequence length="239" mass="28540">VIYEFNKLVAPVGRKRFFEEYKGKKYLVIKGNEIKDHFSWKEFEDYLNCIDMNGHDRMPHFQMVLDDGDKYCKRKTKEQLTKKEIHNYWQSGHSAILTICEFLNKTMYRQCQEFEKVYGPGQANIYCSGMSEAECFPIHADSTDNYLFHTRGKVQWHLYDAFAPNKGKVEAGKWRSNKWMLDQEPKADVFTLEAGDILYIPRFQYHKVTAIESRISISYHFHEPFPNQRIRKPWLEFVH</sequence>
<name>A0A382DER0_9ZZZZ</name>
<dbReference type="Pfam" id="PF08007">
    <property type="entry name" value="JmjC_2"/>
    <property type="match status" value="1"/>
</dbReference>
<dbReference type="SUPFAM" id="SSF51197">
    <property type="entry name" value="Clavaminate synthase-like"/>
    <property type="match status" value="1"/>
</dbReference>
<accession>A0A382DER0</accession>
<dbReference type="InterPro" id="IPR003347">
    <property type="entry name" value="JmjC_dom"/>
</dbReference>
<organism evidence="2">
    <name type="scientific">marine metagenome</name>
    <dbReference type="NCBI Taxonomy" id="408172"/>
    <lineage>
        <taxon>unclassified sequences</taxon>
        <taxon>metagenomes</taxon>
        <taxon>ecological metagenomes</taxon>
    </lineage>
</organism>
<feature type="domain" description="JmjC" evidence="1">
    <location>
        <begin position="86"/>
        <end position="238"/>
    </location>
</feature>
<dbReference type="Gene3D" id="2.60.120.650">
    <property type="entry name" value="Cupin"/>
    <property type="match status" value="1"/>
</dbReference>
<evidence type="ECO:0000313" key="2">
    <source>
        <dbReference type="EMBL" id="SVB36502.1"/>
    </source>
</evidence>